<dbReference type="InterPro" id="IPR041581">
    <property type="entry name" value="Glyoxalase_6"/>
</dbReference>
<dbReference type="RefSeq" id="WP_344711416.1">
    <property type="nucleotide sequence ID" value="NZ_BAAAWH010000001.1"/>
</dbReference>
<accession>A0ABV5SWA1</accession>
<feature type="domain" description="VOC" evidence="1">
    <location>
        <begin position="144"/>
        <end position="275"/>
    </location>
</feature>
<evidence type="ECO:0000259" key="1">
    <source>
        <dbReference type="PROSITE" id="PS51819"/>
    </source>
</evidence>
<reference evidence="2 3" key="1">
    <citation type="submission" date="2024-09" db="EMBL/GenBank/DDBJ databases">
        <authorList>
            <person name="Sun Q."/>
            <person name="Mori K."/>
        </authorList>
    </citation>
    <scope>NUCLEOTIDE SEQUENCE [LARGE SCALE GENOMIC DNA]</scope>
    <source>
        <strain evidence="2 3">JCM 1342</strain>
    </source>
</reference>
<dbReference type="SUPFAM" id="SSF54593">
    <property type="entry name" value="Glyoxalase/Bleomycin resistance protein/Dihydroxybiphenyl dioxygenase"/>
    <property type="match status" value="2"/>
</dbReference>
<evidence type="ECO:0000313" key="3">
    <source>
        <dbReference type="Proteomes" id="UP001589611"/>
    </source>
</evidence>
<dbReference type="Proteomes" id="UP001589611">
    <property type="component" value="Unassembled WGS sequence"/>
</dbReference>
<evidence type="ECO:0000313" key="2">
    <source>
        <dbReference type="EMBL" id="MFB9644640.1"/>
    </source>
</evidence>
<organism evidence="2 3">
    <name type="scientific">Microbacterium terregens</name>
    <dbReference type="NCBI Taxonomy" id="69363"/>
    <lineage>
        <taxon>Bacteria</taxon>
        <taxon>Bacillati</taxon>
        <taxon>Actinomycetota</taxon>
        <taxon>Actinomycetes</taxon>
        <taxon>Micrococcales</taxon>
        <taxon>Microbacteriaceae</taxon>
        <taxon>Microbacterium</taxon>
    </lineage>
</organism>
<comment type="caution">
    <text evidence="2">The sequence shown here is derived from an EMBL/GenBank/DDBJ whole genome shotgun (WGS) entry which is preliminary data.</text>
</comment>
<dbReference type="Pfam" id="PF18029">
    <property type="entry name" value="Glyoxalase_6"/>
    <property type="match status" value="1"/>
</dbReference>
<feature type="domain" description="VOC" evidence="1">
    <location>
        <begin position="15"/>
        <end position="130"/>
    </location>
</feature>
<protein>
    <submittedName>
        <fullName evidence="2">VOC family protein</fullName>
    </submittedName>
</protein>
<dbReference type="InterPro" id="IPR037523">
    <property type="entry name" value="VOC_core"/>
</dbReference>
<keyword evidence="3" id="KW-1185">Reference proteome</keyword>
<dbReference type="PANTHER" id="PTHR33993">
    <property type="entry name" value="GLYOXALASE-RELATED"/>
    <property type="match status" value="1"/>
</dbReference>
<proteinExistence type="predicted"/>
<dbReference type="CDD" id="cd07247">
    <property type="entry name" value="SgaA_N_like"/>
    <property type="match status" value="1"/>
</dbReference>
<sequence>MADEYEGPRTYPEGVPCWVDAKQSDVRAGAEFYGVLFGWEFIEAGQPGEDQPYLFAQLDGRDVGALEPVAPGQPGAAWISYIACDDIEDACLRIERAHGLVGVPPADAGPYGRGALCTDPQGAVFGLWQAGAHPGSQIVNVPGAWNFSDLHTPDAAAALAFYGEVFGWQVDPGLGSGMIRLPGYGDHLASTVDPGIHERQALAPPGFADVIAGLTVDPRAPGAAWEIRFSVADRDKSAADAERLGATVQSRADGEWTRDAVIIDPQGARLVLSQFTPPDAAGF</sequence>
<dbReference type="InterPro" id="IPR029068">
    <property type="entry name" value="Glyas_Bleomycin-R_OHBP_Dase"/>
</dbReference>
<dbReference type="PANTHER" id="PTHR33993:SF14">
    <property type="entry name" value="GB|AAF24581.1"/>
    <property type="match status" value="1"/>
</dbReference>
<dbReference type="Gene3D" id="3.10.180.10">
    <property type="entry name" value="2,3-Dihydroxybiphenyl 1,2-Dioxygenase, domain 1"/>
    <property type="match status" value="2"/>
</dbReference>
<dbReference type="PROSITE" id="PS51819">
    <property type="entry name" value="VOC"/>
    <property type="match status" value="2"/>
</dbReference>
<name>A0ABV5SWA1_9MICO</name>
<dbReference type="EMBL" id="JBHMBE010000001">
    <property type="protein sequence ID" value="MFB9644640.1"/>
    <property type="molecule type" value="Genomic_DNA"/>
</dbReference>
<gene>
    <name evidence="2" type="ORF">ACFFPJ_02375</name>
</gene>
<dbReference type="InterPro" id="IPR004360">
    <property type="entry name" value="Glyas_Fos-R_dOase_dom"/>
</dbReference>
<dbReference type="Pfam" id="PF00903">
    <property type="entry name" value="Glyoxalase"/>
    <property type="match status" value="1"/>
</dbReference>
<dbReference type="InterPro" id="IPR052164">
    <property type="entry name" value="Anthracycline_SecMetBiosynth"/>
</dbReference>